<feature type="transmembrane region" description="Helical" evidence="22">
    <location>
        <begin position="1427"/>
        <end position="1448"/>
    </location>
</feature>
<keyword evidence="18" id="KW-0325">Glycoprotein</keyword>
<evidence type="ECO:0000256" key="19">
    <source>
        <dbReference type="ARBA" id="ARBA00047899"/>
    </source>
</evidence>
<evidence type="ECO:0000256" key="17">
    <source>
        <dbReference type="ARBA" id="ARBA00023170"/>
    </source>
</evidence>
<feature type="binding site" evidence="21">
    <location>
        <position position="664"/>
    </location>
    <ligand>
        <name>ATP</name>
        <dbReference type="ChEBI" id="CHEBI:30616"/>
    </ligand>
</feature>
<evidence type="ECO:0000256" key="10">
    <source>
        <dbReference type="ARBA" id="ARBA00022729"/>
    </source>
</evidence>
<dbReference type="PANTHER" id="PTHR48006">
    <property type="entry name" value="LEUCINE-RICH REPEAT-CONTAINING PROTEIN DDB_G0281931-RELATED"/>
    <property type="match status" value="1"/>
</dbReference>
<reference evidence="24 25" key="1">
    <citation type="journal article" date="2019" name="Nat. Plants">
        <title>Stout camphor tree genome fills gaps in understanding of flowering plant genome evolution.</title>
        <authorList>
            <person name="Chaw S.M."/>
            <person name="Liu Y.C."/>
            <person name="Wu Y.W."/>
            <person name="Wang H.Y."/>
            <person name="Lin C.I."/>
            <person name="Wu C.S."/>
            <person name="Ke H.M."/>
            <person name="Chang L.Y."/>
            <person name="Hsu C.Y."/>
            <person name="Yang H.T."/>
            <person name="Sudianto E."/>
            <person name="Hsu M.H."/>
            <person name="Wu K.P."/>
            <person name="Wang L.N."/>
            <person name="Leebens-Mack J.H."/>
            <person name="Tsai I.J."/>
        </authorList>
    </citation>
    <scope>NUCLEOTIDE SEQUENCE [LARGE SCALE GENOMIC DNA]</scope>
    <source>
        <strain evidence="25">cv. Chaw 1501</strain>
        <tissue evidence="24">Young leaves</tissue>
    </source>
</reference>
<dbReference type="GO" id="GO:0004674">
    <property type="term" value="F:protein serine/threonine kinase activity"/>
    <property type="evidence" value="ECO:0007669"/>
    <property type="project" value="UniProtKB-KW"/>
</dbReference>
<comment type="catalytic activity">
    <reaction evidence="19">
        <text>L-threonyl-[protein] + ATP = O-phospho-L-threonyl-[protein] + ADP + H(+)</text>
        <dbReference type="Rhea" id="RHEA:46608"/>
        <dbReference type="Rhea" id="RHEA-COMP:11060"/>
        <dbReference type="Rhea" id="RHEA-COMP:11605"/>
        <dbReference type="ChEBI" id="CHEBI:15378"/>
        <dbReference type="ChEBI" id="CHEBI:30013"/>
        <dbReference type="ChEBI" id="CHEBI:30616"/>
        <dbReference type="ChEBI" id="CHEBI:61977"/>
        <dbReference type="ChEBI" id="CHEBI:456216"/>
        <dbReference type="EC" id="2.7.11.1"/>
    </reaction>
</comment>
<feature type="domain" description="Protein kinase" evidence="23">
    <location>
        <begin position="2247"/>
        <end position="2509"/>
    </location>
</feature>
<keyword evidence="8" id="KW-0808">Transferase</keyword>
<dbReference type="SUPFAM" id="SSF52058">
    <property type="entry name" value="L domain-like"/>
    <property type="match status" value="3"/>
</dbReference>
<keyword evidence="14 21" id="KW-0067">ATP-binding</keyword>
<dbReference type="Gene3D" id="3.30.200.20">
    <property type="entry name" value="Phosphorylase Kinase, domain 1"/>
    <property type="match status" value="3"/>
</dbReference>
<evidence type="ECO:0000313" key="25">
    <source>
        <dbReference type="Proteomes" id="UP000283530"/>
    </source>
</evidence>
<evidence type="ECO:0000313" key="24">
    <source>
        <dbReference type="EMBL" id="RWR96259.1"/>
    </source>
</evidence>
<dbReference type="SMART" id="SM00369">
    <property type="entry name" value="LRR_TYP"/>
    <property type="match status" value="5"/>
</dbReference>
<dbReference type="FunFam" id="3.80.10.10:FF:000383">
    <property type="entry name" value="Leucine-rich repeat receptor protein kinase EMS1"/>
    <property type="match status" value="1"/>
</dbReference>
<dbReference type="FunFam" id="3.80.10.10:FF:000041">
    <property type="entry name" value="LRR receptor-like serine/threonine-protein kinase ERECTA"/>
    <property type="match status" value="1"/>
</dbReference>
<dbReference type="Gene3D" id="1.10.510.10">
    <property type="entry name" value="Transferase(Phosphotransferase) domain 1"/>
    <property type="match status" value="2"/>
</dbReference>
<dbReference type="Pfam" id="PF00560">
    <property type="entry name" value="LRR_1"/>
    <property type="match status" value="4"/>
</dbReference>
<dbReference type="InterPro" id="IPR051824">
    <property type="entry name" value="LRR_Rcpt-Like_S/T_Kinase"/>
</dbReference>
<dbReference type="InterPro" id="IPR021720">
    <property type="entry name" value="Malectin_dom"/>
</dbReference>
<keyword evidence="9 22" id="KW-0812">Transmembrane</keyword>
<keyword evidence="17 24" id="KW-0675">Receptor</keyword>
<keyword evidence="7" id="KW-0433">Leucine-rich repeat</keyword>
<dbReference type="InterPro" id="IPR000719">
    <property type="entry name" value="Prot_kinase_dom"/>
</dbReference>
<keyword evidence="6" id="KW-0597">Phosphoprotein</keyword>
<dbReference type="GO" id="GO:0005886">
    <property type="term" value="C:plasma membrane"/>
    <property type="evidence" value="ECO:0007669"/>
    <property type="project" value="UniProtKB-SubCell"/>
</dbReference>
<proteinExistence type="predicted"/>
<evidence type="ECO:0000256" key="2">
    <source>
        <dbReference type="ARBA" id="ARBA00004479"/>
    </source>
</evidence>
<protein>
    <recommendedName>
        <fullName evidence="3">non-specific serine/threonine protein kinase</fullName>
        <ecNumber evidence="3">2.7.11.1</ecNumber>
    </recommendedName>
</protein>
<evidence type="ECO:0000256" key="16">
    <source>
        <dbReference type="ARBA" id="ARBA00023136"/>
    </source>
</evidence>
<evidence type="ECO:0000256" key="1">
    <source>
        <dbReference type="ARBA" id="ARBA00004236"/>
    </source>
</evidence>
<dbReference type="Pfam" id="PF07714">
    <property type="entry name" value="PK_Tyr_Ser-Thr"/>
    <property type="match status" value="5"/>
</dbReference>
<evidence type="ECO:0000256" key="5">
    <source>
        <dbReference type="ARBA" id="ARBA00022527"/>
    </source>
</evidence>
<dbReference type="OrthoDB" id="1867350at2759"/>
<feature type="transmembrane region" description="Helical" evidence="22">
    <location>
        <begin position="2186"/>
        <end position="2211"/>
    </location>
</feature>
<evidence type="ECO:0000256" key="20">
    <source>
        <dbReference type="ARBA" id="ARBA00048679"/>
    </source>
</evidence>
<feature type="domain" description="Protein kinase" evidence="23">
    <location>
        <begin position="636"/>
        <end position="927"/>
    </location>
</feature>
<dbReference type="GO" id="GO:0005524">
    <property type="term" value="F:ATP binding"/>
    <property type="evidence" value="ECO:0007669"/>
    <property type="project" value="UniProtKB-UniRule"/>
</dbReference>
<accession>A0A443PZS0</accession>
<keyword evidence="13 24" id="KW-0418">Kinase</keyword>
<dbReference type="FunFam" id="3.80.10.10:FF:000452">
    <property type="entry name" value="Probable LRR receptor-like serine/threonine-protein kinase RFK1"/>
    <property type="match status" value="1"/>
</dbReference>
<evidence type="ECO:0000256" key="15">
    <source>
        <dbReference type="ARBA" id="ARBA00022989"/>
    </source>
</evidence>
<evidence type="ECO:0000256" key="22">
    <source>
        <dbReference type="SAM" id="Phobius"/>
    </source>
</evidence>
<organism evidence="24 25">
    <name type="scientific">Cinnamomum micranthum f. kanehirae</name>
    <dbReference type="NCBI Taxonomy" id="337451"/>
    <lineage>
        <taxon>Eukaryota</taxon>
        <taxon>Viridiplantae</taxon>
        <taxon>Streptophyta</taxon>
        <taxon>Embryophyta</taxon>
        <taxon>Tracheophyta</taxon>
        <taxon>Spermatophyta</taxon>
        <taxon>Magnoliopsida</taxon>
        <taxon>Magnoliidae</taxon>
        <taxon>Laurales</taxon>
        <taxon>Lauraceae</taxon>
        <taxon>Cinnamomum</taxon>
    </lineage>
</organism>
<dbReference type="InterPro" id="IPR003591">
    <property type="entry name" value="Leu-rich_rpt_typical-subtyp"/>
</dbReference>
<evidence type="ECO:0000256" key="21">
    <source>
        <dbReference type="PROSITE-ProRule" id="PRU10141"/>
    </source>
</evidence>
<dbReference type="PROSITE" id="PS50011">
    <property type="entry name" value="PROTEIN_KINASE_DOM"/>
    <property type="match status" value="3"/>
</dbReference>
<keyword evidence="4" id="KW-1003">Cell membrane</keyword>
<dbReference type="InterPro" id="IPR001611">
    <property type="entry name" value="Leu-rich_rpt"/>
</dbReference>
<keyword evidence="10" id="KW-0732">Signal</keyword>
<dbReference type="InterPro" id="IPR032675">
    <property type="entry name" value="LRR_dom_sf"/>
</dbReference>
<dbReference type="Gene3D" id="2.60.120.430">
    <property type="entry name" value="Galactose-binding lectin"/>
    <property type="match status" value="4"/>
</dbReference>
<evidence type="ECO:0000256" key="9">
    <source>
        <dbReference type="ARBA" id="ARBA00022692"/>
    </source>
</evidence>
<comment type="subcellular location">
    <subcellularLocation>
        <location evidence="1">Cell membrane</location>
    </subcellularLocation>
    <subcellularLocation>
        <location evidence="2">Membrane</location>
        <topology evidence="2">Single-pass type I membrane protein</topology>
    </subcellularLocation>
</comment>
<dbReference type="STRING" id="337451.A0A443PZS0"/>
<keyword evidence="11" id="KW-0677">Repeat</keyword>
<dbReference type="SUPFAM" id="SSF56112">
    <property type="entry name" value="Protein kinase-like (PK-like)"/>
    <property type="match status" value="3"/>
</dbReference>
<comment type="catalytic activity">
    <reaction evidence="20">
        <text>L-seryl-[protein] + ATP = O-phospho-L-seryl-[protein] + ADP + H(+)</text>
        <dbReference type="Rhea" id="RHEA:17989"/>
        <dbReference type="Rhea" id="RHEA-COMP:9863"/>
        <dbReference type="Rhea" id="RHEA-COMP:11604"/>
        <dbReference type="ChEBI" id="CHEBI:15378"/>
        <dbReference type="ChEBI" id="CHEBI:29999"/>
        <dbReference type="ChEBI" id="CHEBI:30616"/>
        <dbReference type="ChEBI" id="CHEBI:83421"/>
        <dbReference type="ChEBI" id="CHEBI:456216"/>
        <dbReference type="EC" id="2.7.11.1"/>
    </reaction>
</comment>
<gene>
    <name evidence="24" type="ORF">CKAN_02563400</name>
</gene>
<evidence type="ECO:0000256" key="13">
    <source>
        <dbReference type="ARBA" id="ARBA00022777"/>
    </source>
</evidence>
<evidence type="ECO:0000256" key="3">
    <source>
        <dbReference type="ARBA" id="ARBA00012513"/>
    </source>
</evidence>
<comment type="caution">
    <text evidence="24">The sequence shown here is derived from an EMBL/GenBank/DDBJ whole genome shotgun (WGS) entry which is preliminary data.</text>
</comment>
<keyword evidence="5" id="KW-0723">Serine/threonine-protein kinase</keyword>
<evidence type="ECO:0000256" key="12">
    <source>
        <dbReference type="ARBA" id="ARBA00022741"/>
    </source>
</evidence>
<evidence type="ECO:0000256" key="18">
    <source>
        <dbReference type="ARBA" id="ARBA00023180"/>
    </source>
</evidence>
<name>A0A443PZS0_9MAGN</name>
<keyword evidence="15 22" id="KW-1133">Transmembrane helix</keyword>
<evidence type="ECO:0000256" key="6">
    <source>
        <dbReference type="ARBA" id="ARBA00022553"/>
    </source>
</evidence>
<evidence type="ECO:0000259" key="23">
    <source>
        <dbReference type="PROSITE" id="PS50011"/>
    </source>
</evidence>
<evidence type="ECO:0000256" key="8">
    <source>
        <dbReference type="ARBA" id="ARBA00022679"/>
    </source>
</evidence>
<evidence type="ECO:0000256" key="14">
    <source>
        <dbReference type="ARBA" id="ARBA00022840"/>
    </source>
</evidence>
<dbReference type="FunFam" id="3.80.10.10:FF:000433">
    <property type="entry name" value="Putative LRR receptor-like serine/threonine-protein kinase isoform A"/>
    <property type="match status" value="1"/>
</dbReference>
<dbReference type="EC" id="2.7.11.1" evidence="3"/>
<dbReference type="FunFam" id="2.60.120.430:FF:000004">
    <property type="entry name" value="Putative leucine-rich repeat receptor-like serine/threonine-protein kinase"/>
    <property type="match status" value="3"/>
</dbReference>
<feature type="transmembrane region" description="Helical" evidence="22">
    <location>
        <begin position="578"/>
        <end position="599"/>
    </location>
</feature>
<dbReference type="Pfam" id="PF11721">
    <property type="entry name" value="Malectin"/>
    <property type="match status" value="4"/>
</dbReference>
<keyword evidence="12 21" id="KW-0547">Nucleotide-binding</keyword>
<keyword evidence="25" id="KW-1185">Reference proteome</keyword>
<feature type="domain" description="Protein kinase" evidence="23">
    <location>
        <begin position="1486"/>
        <end position="1840"/>
    </location>
</feature>
<dbReference type="InterPro" id="IPR001245">
    <property type="entry name" value="Ser-Thr/Tyr_kinase_cat_dom"/>
</dbReference>
<dbReference type="Proteomes" id="UP000283530">
    <property type="component" value="Unassembled WGS sequence"/>
</dbReference>
<dbReference type="InterPro" id="IPR011009">
    <property type="entry name" value="Kinase-like_dom_sf"/>
</dbReference>
<evidence type="ECO:0000256" key="4">
    <source>
        <dbReference type="ARBA" id="ARBA00022475"/>
    </source>
</evidence>
<evidence type="ECO:0000256" key="11">
    <source>
        <dbReference type="ARBA" id="ARBA00022737"/>
    </source>
</evidence>
<dbReference type="PROSITE" id="PS00107">
    <property type="entry name" value="PROTEIN_KINASE_ATP"/>
    <property type="match status" value="1"/>
</dbReference>
<dbReference type="PANTHER" id="PTHR48006:SF81">
    <property type="entry name" value="PROTEIN KINASE DOMAIN-CONTAINING PROTEIN"/>
    <property type="match status" value="1"/>
</dbReference>
<dbReference type="Gene3D" id="3.80.10.10">
    <property type="entry name" value="Ribonuclease Inhibitor"/>
    <property type="match status" value="7"/>
</dbReference>
<keyword evidence="16 22" id="KW-0472">Membrane</keyword>
<evidence type="ECO:0000256" key="7">
    <source>
        <dbReference type="ARBA" id="ARBA00022614"/>
    </source>
</evidence>
<dbReference type="FunFam" id="3.30.200.20:FF:000217">
    <property type="entry name" value="probable LRR receptor-like serine/threonine-protein kinase At1g53430"/>
    <property type="match status" value="3"/>
</dbReference>
<dbReference type="InterPro" id="IPR017441">
    <property type="entry name" value="Protein_kinase_ATP_BS"/>
</dbReference>
<sequence length="2509" mass="278592">MGALLPVTISDRNASGIPSFIRVSLQCVPFRSRIVTSAMQGSGLAWPARPAGTSFEIVLSSNVFSGQLPTSLANLTNLTDFKINDNNFTGSIPGFIKNWTELARLILRNCNLTGSIPDYIWKMERLKTLDLSFNKLEGHLPPTLSKPREAKLIWKPSYSEQFVSVFASLFMPFSIRLEILSKFYINCGGEEVTVRVNGTHRATTFTEDQDSGGASKYFLSREHWAFSSTGNFLDDDSVDSYIYTGKNISGLTMPDSKLYTKARLSPLSLTYVGLCLWNGNYTMNLHFAETMFADNESYSSLGKRLFDIYIQGKLVWKDFTIEAEAGGTHKAVVRNFTANVTTNTWRSSLPYRGTYVPLISAISVVSVLSKFYINCGGEEVTVRVNGTHRATTFTEDQDLGGASKYFLSRERWAFSSTGNFLDDDSVDSYIYTGKNISGLTMPDSKLYTKARLSPLSLTYIGLCLWNGNYTVNLHFAEIMFADNESYSSLGKRLFDIYIQGKLVWKDFNIEAEAGGTHKAVVRNFTANVTTNTLEIRFYWAGKGTQSLPYRGTYGPLISAISVVSDFVPPGNGKKMPTAAVAGIVLSAVSLIFLVLGILWKRGCLGSKSRRDQELRGLDLRTGSFTLGQIKAATNNFNVSNKIGEGGFGSVYKGVLLDGTIIAVKQLSSKSRQGNREFLNEIGMFSALQHPNLVKLYGCCIEAKQLLLVYEYMENNSLASALGYMAPEYAMHGYLTDKADVYSFGVVTLEIVSGKNITSFRPKGDHIHLVDWAYVLQAKGNLLELVDLKLGLEFNKDEAIRMINVALLCTNSSPTLRPTMSAVVSMLEGHEVIQEVVSDPSLSTGIWNFKATIDHYKQVQTQSPSPSQTLISSVNRPWTDSSTSAQDLYPVDLSSQYLTLGSGATKLPQEEVEALREISMTMGKENWNFSADPCSGESGWAEDELTQVYENAVACNCSYQNHTVCHVNLQGVLPPELIKLPYLQQINLMRNYLNGTIPAAWGSMQLVKISLLGNRLTGPIPEELWNISTLRNLTLEANQFSGSLPQGLGKLVNIELIHVSSNEFSGELPMSFANLKSLKDFRISDNRLTGRIPDFIQNWTELDRLEIQGTGLQGPIPSGISSLEKLTDLRISDINGTASAFPPLGNMKGMRTLILRNCNLTGPIPEYIWTMKNLKTLDLSFNMLVGEFPPTINQLENVKFIYLTSNLLNGTAPDGLLKRVLSSLYINCGGEEVAITINETRRKVTFKEDLDSAGASKCFLSKENWAFSSTGDFMDNNREPDFYIASNISILTMPDFDLYMRARISPLSLTYYGLCLWNGNYTVKLHFAEIRFKEGRTYKSLGKSIFDVYIQGKLVLKDFNIEDEAGGTHRAVVKNFTAIVTTNTLEIRFYWSGKGTQSIPERGTYGPLISAISVDADFTPPGSKKISIGAVIGIVTSVFCVIFLILGILCGKGCLDKKHTMYEDLKRLDLQTGSFTLRQIKAATNNFNAVNKIGEGGFGPVFKGLLSDGTIIAVKQLSSKSKQGNREFVNEIGMISALQHPNLVKLYGCCIEGNQLLLAYILQAKGNLMELVDLKLGTEFNKEEATRMINVALFCTNSSPTLRPTMSAVVRMLEGQAVIEEVVSNPSFSTGNLNFKANIYQYEQHLDVEQLYFHMRKWKLFEESRRHWAKRIGTLVRTHAVENQVGRALHPQKNLRMLSPATAPTKTTPPSVILVLKGQNLQGVLPPELVKLPYLQRIDLSYNYLNGTIPAEWGSMQLVNIFLLGNRLTGPIPKQLSNISTLRNLTLEANRFSGPLPPEIGSLVNIEQLHLSSNAFLGELPRSLADLKRLKDLKISDNHFTGRIPDFIQNWTLLEKLVIQGTNLQGPIPSGISSLKMRISDINGTSPFPPLSNMKSMKRLILRNCSLTGPIPEYIWKMEKLKILDLSFNNLAGEFPHTFNKPDNSKFIFLTSNLLTGTVPDWLLENVDLIDLSYNNMALVFSSLHINCGGKEVTVPIGEFRRKTTFSEDKESSSASKFFLSRENWAFSTTGNFLDNGDLDTYIASNISRLSMRNFDLYTSARLSPLSLTYYGLCLLNGNYTVKLHFAEIMFTDDITYKSLGKRIFDVYIQGKLVLKDFNIEDEAGGTQREVLKNFTAVVTTHTLEIRFYWAGKGTQCIPNKGTYGPLISAIDVQSDFEPPSEGGKQISVGAVIGIVASAFCVIFLILGILWWKACLDKKRTMYEDLRRLDLQTGSFSLRQIKAATNNFDAANKIGEGGFGPVYKGLLSDGTIIAVKQLSSKSKQGNREFVNEIGMISALQHPNLVKLYGCCIEGNQLLLVYEYMENNSLARGYMAPEYAMHGYLTGKADVYSFGVVTLEIVSGKNITSFRPRGDHIHLVDWAYVLQANGNLMELVDVKLGPEFNKEEAMRMINVALLCTNSSPTLRPTMSSVVGMLEGHAVIQEVVSDPSLSGGNSNFNAFVDHYEQVQTQSPRRSQILVTSVDQTNSSSTSAQDLYPPHFISQYLSDRE</sequence>
<dbReference type="EMBL" id="QPKB01000012">
    <property type="protein sequence ID" value="RWR96259.1"/>
    <property type="molecule type" value="Genomic_DNA"/>
</dbReference>